<sequence>MNLYLLTAGIIAAMTTVGHFAYGRRHFLKPVLVADVDAGAKAVMHCIFHYVSVFLILSSLLLLSCGFEAISKMQSFGVLLFIALNFSLFAIWQIYIGFMSELEAPFKRLFQWVFFVLVAGFTLAGALLS</sequence>
<dbReference type="Proteomes" id="UP000604898">
    <property type="component" value="Unassembled WGS sequence"/>
</dbReference>
<keyword evidence="1" id="KW-0472">Membrane</keyword>
<organism evidence="2 3">
    <name type="scientific">Shewanella schlegeliana</name>
    <dbReference type="NCBI Taxonomy" id="190308"/>
    <lineage>
        <taxon>Bacteria</taxon>
        <taxon>Pseudomonadati</taxon>
        <taxon>Pseudomonadota</taxon>
        <taxon>Gammaproteobacteria</taxon>
        <taxon>Alteromonadales</taxon>
        <taxon>Shewanellaceae</taxon>
        <taxon>Shewanella</taxon>
    </lineage>
</organism>
<keyword evidence="1" id="KW-1133">Transmembrane helix</keyword>
<evidence type="ECO:0000313" key="2">
    <source>
        <dbReference type="EMBL" id="MBL4915100.1"/>
    </source>
</evidence>
<dbReference type="EMBL" id="JAESVD010000013">
    <property type="protein sequence ID" value="MBL4915100.1"/>
    <property type="molecule type" value="Genomic_DNA"/>
</dbReference>
<protein>
    <recommendedName>
        <fullName evidence="4">DUF423 domain-containing protein</fullName>
    </recommendedName>
</protein>
<dbReference type="RefSeq" id="WP_202723368.1">
    <property type="nucleotide sequence ID" value="NZ_BPEX01000010.1"/>
</dbReference>
<evidence type="ECO:0000256" key="1">
    <source>
        <dbReference type="SAM" id="Phobius"/>
    </source>
</evidence>
<keyword evidence="3" id="KW-1185">Reference proteome</keyword>
<keyword evidence="1" id="KW-0812">Transmembrane</keyword>
<feature type="transmembrane region" description="Helical" evidence="1">
    <location>
        <begin position="109"/>
        <end position="128"/>
    </location>
</feature>
<gene>
    <name evidence="2" type="ORF">JMA39_18540</name>
</gene>
<accession>A0ABS1T3E8</accession>
<name>A0ABS1T3E8_9GAMM</name>
<evidence type="ECO:0008006" key="4">
    <source>
        <dbReference type="Google" id="ProtNLM"/>
    </source>
</evidence>
<feature type="transmembrane region" description="Helical" evidence="1">
    <location>
        <begin position="42"/>
        <end position="63"/>
    </location>
</feature>
<comment type="caution">
    <text evidence="2">The sequence shown here is derived from an EMBL/GenBank/DDBJ whole genome shotgun (WGS) entry which is preliminary data.</text>
</comment>
<reference evidence="2 3" key="1">
    <citation type="submission" date="2021-01" db="EMBL/GenBank/DDBJ databases">
        <title>Genome sequence of Shewanella schlegeliana JCM 11561.</title>
        <authorList>
            <person name="Zhang H."/>
            <person name="Li C."/>
        </authorList>
    </citation>
    <scope>NUCLEOTIDE SEQUENCE [LARGE SCALE GENOMIC DNA]</scope>
    <source>
        <strain evidence="2 3">JCM 11561</strain>
    </source>
</reference>
<evidence type="ECO:0000313" key="3">
    <source>
        <dbReference type="Proteomes" id="UP000604898"/>
    </source>
</evidence>
<feature type="transmembrane region" description="Helical" evidence="1">
    <location>
        <begin position="75"/>
        <end position="97"/>
    </location>
</feature>
<proteinExistence type="predicted"/>